<reference evidence="1" key="1">
    <citation type="journal article" date="2019" name="bioRxiv">
        <title>The Genome of the Zebra Mussel, Dreissena polymorpha: A Resource for Invasive Species Research.</title>
        <authorList>
            <person name="McCartney M.A."/>
            <person name="Auch B."/>
            <person name="Kono T."/>
            <person name="Mallez S."/>
            <person name="Zhang Y."/>
            <person name="Obille A."/>
            <person name="Becker A."/>
            <person name="Abrahante J.E."/>
            <person name="Garbe J."/>
            <person name="Badalamenti J.P."/>
            <person name="Herman A."/>
            <person name="Mangelson H."/>
            <person name="Liachko I."/>
            <person name="Sullivan S."/>
            <person name="Sone E.D."/>
            <person name="Koren S."/>
            <person name="Silverstein K.A.T."/>
            <person name="Beckman K.B."/>
            <person name="Gohl D.M."/>
        </authorList>
    </citation>
    <scope>NUCLEOTIDE SEQUENCE</scope>
    <source>
        <strain evidence="1">Duluth1</strain>
        <tissue evidence="1">Whole animal</tissue>
    </source>
</reference>
<organism evidence="1 2">
    <name type="scientific">Dreissena polymorpha</name>
    <name type="common">Zebra mussel</name>
    <name type="synonym">Mytilus polymorpha</name>
    <dbReference type="NCBI Taxonomy" id="45954"/>
    <lineage>
        <taxon>Eukaryota</taxon>
        <taxon>Metazoa</taxon>
        <taxon>Spiralia</taxon>
        <taxon>Lophotrochozoa</taxon>
        <taxon>Mollusca</taxon>
        <taxon>Bivalvia</taxon>
        <taxon>Autobranchia</taxon>
        <taxon>Heteroconchia</taxon>
        <taxon>Euheterodonta</taxon>
        <taxon>Imparidentia</taxon>
        <taxon>Neoheterodontei</taxon>
        <taxon>Myida</taxon>
        <taxon>Dreissenoidea</taxon>
        <taxon>Dreissenidae</taxon>
        <taxon>Dreissena</taxon>
    </lineage>
</organism>
<gene>
    <name evidence="1" type="ORF">DPMN_124810</name>
</gene>
<name>A0A9D4GTZ5_DREPO</name>
<proteinExistence type="predicted"/>
<evidence type="ECO:0000313" key="2">
    <source>
        <dbReference type="Proteomes" id="UP000828390"/>
    </source>
</evidence>
<protein>
    <submittedName>
        <fullName evidence="1">Uncharacterized protein</fullName>
    </submittedName>
</protein>
<dbReference type="Proteomes" id="UP000828390">
    <property type="component" value="Unassembled WGS sequence"/>
</dbReference>
<keyword evidence="2" id="KW-1185">Reference proteome</keyword>
<comment type="caution">
    <text evidence="1">The sequence shown here is derived from an EMBL/GenBank/DDBJ whole genome shotgun (WGS) entry which is preliminary data.</text>
</comment>
<sequence>MFSSWKGSADGTEADRKWRALRYLILEPTAEDRELETRKWVRKKHSMGIP</sequence>
<accession>A0A9D4GTZ5</accession>
<reference evidence="1" key="2">
    <citation type="submission" date="2020-11" db="EMBL/GenBank/DDBJ databases">
        <authorList>
            <person name="McCartney M.A."/>
            <person name="Auch B."/>
            <person name="Kono T."/>
            <person name="Mallez S."/>
            <person name="Becker A."/>
            <person name="Gohl D.M."/>
            <person name="Silverstein K.A.T."/>
            <person name="Koren S."/>
            <person name="Bechman K.B."/>
            <person name="Herman A."/>
            <person name="Abrahante J.E."/>
            <person name="Garbe J."/>
        </authorList>
    </citation>
    <scope>NUCLEOTIDE SEQUENCE</scope>
    <source>
        <strain evidence="1">Duluth1</strain>
        <tissue evidence="1">Whole animal</tissue>
    </source>
</reference>
<evidence type="ECO:0000313" key="1">
    <source>
        <dbReference type="EMBL" id="KAH3823015.1"/>
    </source>
</evidence>
<dbReference type="EMBL" id="JAIWYP010000005">
    <property type="protein sequence ID" value="KAH3823015.1"/>
    <property type="molecule type" value="Genomic_DNA"/>
</dbReference>
<dbReference type="AlphaFoldDB" id="A0A9D4GTZ5"/>